<dbReference type="Proteomes" id="UP000029737">
    <property type="component" value="Unassembled WGS sequence"/>
</dbReference>
<feature type="transmembrane region" description="Helical" evidence="2">
    <location>
        <begin position="205"/>
        <end position="226"/>
    </location>
</feature>
<dbReference type="Proteomes" id="UP000215043">
    <property type="component" value="Chromosome"/>
</dbReference>
<accession>A0A099D8R1</accession>
<dbReference type="RefSeq" id="WP_043570592.1">
    <property type="nucleotide sequence ID" value="NZ_CP022752.1"/>
</dbReference>
<evidence type="ECO:0000256" key="1">
    <source>
        <dbReference type="SAM" id="MobiDB-lite"/>
    </source>
</evidence>
<dbReference type="Pfam" id="PF16751">
    <property type="entry name" value="RsdA_SigD_bd"/>
    <property type="match status" value="1"/>
</dbReference>
<dbReference type="InterPro" id="IPR031928">
    <property type="entry name" value="RsdA_SigD-bd"/>
</dbReference>
<proteinExistence type="predicted"/>
<reference evidence="5 6" key="1">
    <citation type="journal article" date="2014" name="PLoS ONE">
        <title>Identification and Characterization of a New Erythromycin Biosynthetic Gene Cluster in Actinopolyspora erythraea YIM90600, a Novel Erythronolide-Producing Halophilic Actinomycete Isolated from Salt Field.</title>
        <authorList>
            <person name="Chen D."/>
            <person name="Feng J."/>
            <person name="Huang L."/>
            <person name="Zhang Q."/>
            <person name="Wu J."/>
            <person name="Zhu X."/>
            <person name="Duan Y."/>
            <person name="Xu Z."/>
        </authorList>
    </citation>
    <scope>NUCLEOTIDE SEQUENCE [LARGE SCALE GENOMIC DNA]</scope>
    <source>
        <strain evidence="5 6">YIM90600</strain>
    </source>
</reference>
<feature type="region of interest" description="Disordered" evidence="1">
    <location>
        <begin position="304"/>
        <end position="404"/>
    </location>
</feature>
<feature type="compositionally biased region" description="Low complexity" evidence="1">
    <location>
        <begin position="317"/>
        <end position="332"/>
    </location>
</feature>
<evidence type="ECO:0000313" key="5">
    <source>
        <dbReference type="EMBL" id="KGI82192.1"/>
    </source>
</evidence>
<keyword evidence="2" id="KW-1133">Transmembrane helix</keyword>
<dbReference type="OrthoDB" id="5191711at2"/>
<feature type="domain" description="Anti-sigma-D factor RsdA sigma factor binding region" evidence="3">
    <location>
        <begin position="131"/>
        <end position="176"/>
    </location>
</feature>
<protein>
    <recommendedName>
        <fullName evidence="3">Anti-sigma-D factor RsdA sigma factor binding region domain-containing protein</fullName>
    </recommendedName>
</protein>
<feature type="compositionally biased region" description="Basic and acidic residues" evidence="1">
    <location>
        <begin position="55"/>
        <end position="70"/>
    </location>
</feature>
<evidence type="ECO:0000256" key="2">
    <source>
        <dbReference type="SAM" id="Phobius"/>
    </source>
</evidence>
<keyword evidence="2" id="KW-0812">Transmembrane</keyword>
<feature type="compositionally biased region" description="Low complexity" evidence="1">
    <location>
        <begin position="342"/>
        <end position="404"/>
    </location>
</feature>
<evidence type="ECO:0000313" key="4">
    <source>
        <dbReference type="EMBL" id="ASU80077.1"/>
    </source>
</evidence>
<evidence type="ECO:0000313" key="6">
    <source>
        <dbReference type="Proteomes" id="UP000029737"/>
    </source>
</evidence>
<name>A0A099D8R1_9ACTN</name>
<reference evidence="4 7" key="2">
    <citation type="submission" date="2017-08" db="EMBL/GenBank/DDBJ databases">
        <title>The complete genome sequence of moderately halophilic actinomycete Actinopolyspora erythraea YIM 90600, the producer of novel erythromycin, novel actinopolysporins A-C and tubercidin.</title>
        <authorList>
            <person name="Yin M."/>
            <person name="Tang S."/>
        </authorList>
    </citation>
    <scope>NUCLEOTIDE SEQUENCE [LARGE SCALE GENOMIC DNA]</scope>
    <source>
        <strain evidence="4 7">YIM 90600</strain>
    </source>
</reference>
<dbReference type="EMBL" id="CP022752">
    <property type="protein sequence ID" value="ASU80077.1"/>
    <property type="molecule type" value="Genomic_DNA"/>
</dbReference>
<keyword evidence="2" id="KW-0472">Membrane</keyword>
<organism evidence="4 7">
    <name type="scientific">Actinopolyspora erythraea</name>
    <dbReference type="NCBI Taxonomy" id="414996"/>
    <lineage>
        <taxon>Bacteria</taxon>
        <taxon>Bacillati</taxon>
        <taxon>Actinomycetota</taxon>
        <taxon>Actinomycetes</taxon>
        <taxon>Actinopolysporales</taxon>
        <taxon>Actinopolysporaceae</taxon>
        <taxon>Actinopolyspora</taxon>
    </lineage>
</organism>
<dbReference type="HOGENOM" id="CLU_680835_0_0_11"/>
<evidence type="ECO:0000259" key="3">
    <source>
        <dbReference type="Pfam" id="PF16751"/>
    </source>
</evidence>
<sequence>MAERRGSGADDGRDSVEPGQQDDRFDVEEGEAGAGVLGDDAVTNEGNSPEGPTPVEHDSESANEPERSTETEPAAADVVEFPHRWSTANFGTDGGELPCSEEPLLPDAEATPADGIGEPDSSEEELAESVDLAQLRADDELLDMLGSAGDHSGSTGAGTDVEELLLAWRRDVDATPIGELVDVERAAAAVEAGKPKRRRPGLRHLVPVASAAAVLMIAFTGVGLAARDAAPGDALWGVTQVLYSDRASSAAAASKAQSQLETASQAWQEGREKAAETALHRAEEQLRTVDPGERRSDLRAAHASLSAKFERPPEPPGSSSSESGTSSDPGSSAQETPGTSADDPPSSSEGTTTPTSPSEPSPTSDGGRPPSSTGTTPSETDSPSTTRESDSGSGTDDTPSSRSD</sequence>
<dbReference type="KEGG" id="aey:CDG81_19455"/>
<feature type="region of interest" description="Disordered" evidence="1">
    <location>
        <begin position="1"/>
        <end position="128"/>
    </location>
</feature>
<feature type="compositionally biased region" description="Basic and acidic residues" evidence="1">
    <location>
        <begin position="1"/>
        <end position="24"/>
    </location>
</feature>
<gene>
    <name evidence="4" type="ORF">CDG81_19455</name>
    <name evidence="5" type="ORF">IL38_05435</name>
</gene>
<keyword evidence="6" id="KW-1185">Reference proteome</keyword>
<dbReference type="AlphaFoldDB" id="A0A099D8R1"/>
<dbReference type="EMBL" id="JPMV01000012">
    <property type="protein sequence ID" value="KGI82192.1"/>
    <property type="molecule type" value="Genomic_DNA"/>
</dbReference>
<evidence type="ECO:0000313" key="7">
    <source>
        <dbReference type="Proteomes" id="UP000215043"/>
    </source>
</evidence>
<dbReference type="eggNOG" id="ENOG5033V1E">
    <property type="taxonomic scope" value="Bacteria"/>
</dbReference>